<gene>
    <name evidence="3" type="ORF">SAMN02910418_01069</name>
</gene>
<name>A0A1H3Z2Q2_9ACTO</name>
<feature type="transmembrane region" description="Helical" evidence="2">
    <location>
        <begin position="52"/>
        <end position="69"/>
    </location>
</feature>
<feature type="region of interest" description="Disordered" evidence="1">
    <location>
        <begin position="75"/>
        <end position="95"/>
    </location>
</feature>
<proteinExistence type="predicted"/>
<dbReference type="Proteomes" id="UP000199288">
    <property type="component" value="Unassembled WGS sequence"/>
</dbReference>
<keyword evidence="2" id="KW-0472">Membrane</keyword>
<reference evidence="4" key="1">
    <citation type="submission" date="2016-10" db="EMBL/GenBank/DDBJ databases">
        <authorList>
            <person name="Varghese N."/>
            <person name="Submissions S."/>
        </authorList>
    </citation>
    <scope>NUCLEOTIDE SEQUENCE [LARGE SCALE GENOMIC DNA]</scope>
    <source>
        <strain evidence="4">KPR-1</strain>
    </source>
</reference>
<keyword evidence="2" id="KW-1133">Transmembrane helix</keyword>
<sequence>MGAAISLGVGEAARITQSYRPYVPVTYLGLVFAAAAMLGYLVTLLFAERDGWLTLAVPLAFSLLAGSVVRTRANEPATPVDQESIGLPSSSSRTP</sequence>
<keyword evidence="4" id="KW-1185">Reference proteome</keyword>
<evidence type="ECO:0000256" key="1">
    <source>
        <dbReference type="SAM" id="MobiDB-lite"/>
    </source>
</evidence>
<feature type="transmembrane region" description="Helical" evidence="2">
    <location>
        <begin position="25"/>
        <end position="46"/>
    </location>
</feature>
<keyword evidence="2" id="KW-0812">Transmembrane</keyword>
<evidence type="ECO:0000313" key="4">
    <source>
        <dbReference type="Proteomes" id="UP000199288"/>
    </source>
</evidence>
<protein>
    <submittedName>
        <fullName evidence="3">Uncharacterized protein</fullName>
    </submittedName>
</protein>
<evidence type="ECO:0000313" key="3">
    <source>
        <dbReference type="EMBL" id="SEA17592.1"/>
    </source>
</evidence>
<evidence type="ECO:0000256" key="2">
    <source>
        <dbReference type="SAM" id="Phobius"/>
    </source>
</evidence>
<dbReference type="AlphaFoldDB" id="A0A1H3Z2Q2"/>
<dbReference type="EMBL" id="FNQV01000005">
    <property type="protein sequence ID" value="SEA17592.1"/>
    <property type="molecule type" value="Genomic_DNA"/>
</dbReference>
<accession>A0A1H3Z2Q2</accession>
<organism evidence="3 4">
    <name type="scientific">Bowdeniella nasicola</name>
    <dbReference type="NCBI Taxonomy" id="208480"/>
    <lineage>
        <taxon>Bacteria</taxon>
        <taxon>Bacillati</taxon>
        <taxon>Actinomycetota</taxon>
        <taxon>Actinomycetes</taxon>
        <taxon>Actinomycetales</taxon>
        <taxon>Actinomycetaceae</taxon>
        <taxon>Bowdeniella</taxon>
    </lineage>
</organism>